<evidence type="ECO:0000313" key="9">
    <source>
        <dbReference type="Proteomes" id="UP000760819"/>
    </source>
</evidence>
<dbReference type="GO" id="GO:0006310">
    <property type="term" value="P:DNA recombination"/>
    <property type="evidence" value="ECO:0007669"/>
    <property type="project" value="UniProtKB-KW"/>
</dbReference>
<dbReference type="GO" id="GO:0006302">
    <property type="term" value="P:double-strand break repair"/>
    <property type="evidence" value="ECO:0007669"/>
    <property type="project" value="TreeGrafter"/>
</dbReference>
<dbReference type="Pfam" id="PF02565">
    <property type="entry name" value="RecO_C"/>
    <property type="match status" value="1"/>
</dbReference>
<dbReference type="SUPFAM" id="SSF57863">
    <property type="entry name" value="ArfGap/RecO-like zinc finger"/>
    <property type="match status" value="1"/>
</dbReference>
<reference evidence="8" key="2">
    <citation type="journal article" date="2021" name="Microbiome">
        <title>Successional dynamics and alternative stable states in a saline activated sludge microbial community over 9 years.</title>
        <authorList>
            <person name="Wang Y."/>
            <person name="Ye J."/>
            <person name="Ju F."/>
            <person name="Liu L."/>
            <person name="Boyd J.A."/>
            <person name="Deng Y."/>
            <person name="Parks D.H."/>
            <person name="Jiang X."/>
            <person name="Yin X."/>
            <person name="Woodcroft B.J."/>
            <person name="Tyson G.W."/>
            <person name="Hugenholtz P."/>
            <person name="Polz M.F."/>
            <person name="Zhang T."/>
        </authorList>
    </citation>
    <scope>NUCLEOTIDE SEQUENCE</scope>
    <source>
        <strain evidence="8">HKST-UBA12</strain>
    </source>
</reference>
<dbReference type="Pfam" id="PF11967">
    <property type="entry name" value="RecO_N"/>
    <property type="match status" value="1"/>
</dbReference>
<sequence>VILSLTKYDYCIKTHSTSPFVNLSVTIAPGMAITKYQNITGIIFRMFDAQEADRVVHILTNDGSRLPVFARGVRKATSRKAHAIDLLNKVECKLVGTGSLSTVTEVKLLSQHGQFKRNYPLLMLSQLICEVIDIFAAEDQEEAGYYRNLENLLALQRPGRPILLAAAFILRYLYVSGHLPKLDSDVLSGEKLDIDNAYILMEPGYTSDSAKSSDRTIAPRLLKTQKFILQSDFAHIDKLALAKEEQLELFHLHRGWLEVVTDRELRSAQLFLEAS</sequence>
<dbReference type="HAMAP" id="MF_00201">
    <property type="entry name" value="RecO"/>
    <property type="match status" value="1"/>
</dbReference>
<comment type="similarity">
    <text evidence="1">Belongs to the RecO family.</text>
</comment>
<evidence type="ECO:0000313" key="8">
    <source>
        <dbReference type="EMBL" id="MCA9379452.1"/>
    </source>
</evidence>
<keyword evidence="3" id="KW-0227">DNA damage</keyword>
<keyword evidence="5" id="KW-0234">DNA repair</keyword>
<dbReference type="InterPro" id="IPR012340">
    <property type="entry name" value="NA-bd_OB-fold"/>
</dbReference>
<dbReference type="Gene3D" id="1.20.1440.120">
    <property type="entry name" value="Recombination protein O, C-terminal domain"/>
    <property type="match status" value="1"/>
</dbReference>
<dbReference type="NCBIfam" id="TIGR00613">
    <property type="entry name" value="reco"/>
    <property type="match status" value="1"/>
</dbReference>
<protein>
    <recommendedName>
        <fullName evidence="2">DNA repair protein RecO</fullName>
    </recommendedName>
    <alternativeName>
        <fullName evidence="6">Recombination protein O</fullName>
    </alternativeName>
</protein>
<evidence type="ECO:0000256" key="4">
    <source>
        <dbReference type="ARBA" id="ARBA00023172"/>
    </source>
</evidence>
<organism evidence="8 9">
    <name type="scientific">Candidatus Dojkabacteria bacterium</name>
    <dbReference type="NCBI Taxonomy" id="2099670"/>
    <lineage>
        <taxon>Bacteria</taxon>
        <taxon>Candidatus Dojkabacteria</taxon>
    </lineage>
</organism>
<dbReference type="EMBL" id="JAGQLI010000190">
    <property type="protein sequence ID" value="MCA9379452.1"/>
    <property type="molecule type" value="Genomic_DNA"/>
</dbReference>
<dbReference type="InterPro" id="IPR003717">
    <property type="entry name" value="RecO"/>
</dbReference>
<evidence type="ECO:0000256" key="3">
    <source>
        <dbReference type="ARBA" id="ARBA00022763"/>
    </source>
</evidence>
<dbReference type="AlphaFoldDB" id="A0A955I7S4"/>
<keyword evidence="4" id="KW-0233">DNA recombination</keyword>
<accession>A0A955I7S4</accession>
<evidence type="ECO:0000256" key="1">
    <source>
        <dbReference type="ARBA" id="ARBA00007452"/>
    </source>
</evidence>
<reference evidence="8" key="1">
    <citation type="submission" date="2020-04" db="EMBL/GenBank/DDBJ databases">
        <authorList>
            <person name="Zhang T."/>
        </authorList>
    </citation>
    <scope>NUCLEOTIDE SEQUENCE</scope>
    <source>
        <strain evidence="8">HKST-UBA12</strain>
    </source>
</reference>
<dbReference type="Proteomes" id="UP000760819">
    <property type="component" value="Unassembled WGS sequence"/>
</dbReference>
<dbReference type="InterPro" id="IPR037278">
    <property type="entry name" value="ARFGAP/RecO"/>
</dbReference>
<gene>
    <name evidence="8" type="primary">recO</name>
    <name evidence="8" type="ORF">KC640_03410</name>
</gene>
<dbReference type="GO" id="GO:0043590">
    <property type="term" value="C:bacterial nucleoid"/>
    <property type="evidence" value="ECO:0007669"/>
    <property type="project" value="TreeGrafter"/>
</dbReference>
<evidence type="ECO:0000256" key="6">
    <source>
        <dbReference type="ARBA" id="ARBA00033409"/>
    </source>
</evidence>
<dbReference type="InterPro" id="IPR022572">
    <property type="entry name" value="DNA_rep/recomb_RecO_N"/>
</dbReference>
<feature type="domain" description="DNA replication/recombination mediator RecO N-terminal" evidence="7">
    <location>
        <begin position="38"/>
        <end position="110"/>
    </location>
</feature>
<dbReference type="PANTHER" id="PTHR33991:SF1">
    <property type="entry name" value="DNA REPAIR PROTEIN RECO"/>
    <property type="match status" value="1"/>
</dbReference>
<evidence type="ECO:0000256" key="5">
    <source>
        <dbReference type="ARBA" id="ARBA00023204"/>
    </source>
</evidence>
<dbReference type="InterPro" id="IPR042242">
    <property type="entry name" value="RecO_C"/>
</dbReference>
<comment type="caution">
    <text evidence="8">The sequence shown here is derived from an EMBL/GenBank/DDBJ whole genome shotgun (WGS) entry which is preliminary data.</text>
</comment>
<feature type="non-terminal residue" evidence="8">
    <location>
        <position position="1"/>
    </location>
</feature>
<dbReference type="PANTHER" id="PTHR33991">
    <property type="entry name" value="DNA REPAIR PROTEIN RECO"/>
    <property type="match status" value="1"/>
</dbReference>
<name>A0A955I7S4_9BACT</name>
<evidence type="ECO:0000256" key="2">
    <source>
        <dbReference type="ARBA" id="ARBA00021310"/>
    </source>
</evidence>
<proteinExistence type="inferred from homology"/>
<dbReference type="Gene3D" id="2.40.50.140">
    <property type="entry name" value="Nucleic acid-binding proteins"/>
    <property type="match status" value="1"/>
</dbReference>
<evidence type="ECO:0000259" key="7">
    <source>
        <dbReference type="Pfam" id="PF11967"/>
    </source>
</evidence>
<dbReference type="SUPFAM" id="SSF50249">
    <property type="entry name" value="Nucleic acid-binding proteins"/>
    <property type="match status" value="1"/>
</dbReference>